<dbReference type="NCBIfam" id="TIGR04247">
    <property type="entry name" value="NosD_copper_fam"/>
    <property type="match status" value="1"/>
</dbReference>
<evidence type="ECO:0000313" key="4">
    <source>
        <dbReference type="Proteomes" id="UP001589670"/>
    </source>
</evidence>
<dbReference type="InterPro" id="IPR006633">
    <property type="entry name" value="Carb-bd_sugar_hydrolysis-dom"/>
</dbReference>
<dbReference type="Proteomes" id="UP001589670">
    <property type="component" value="Unassembled WGS sequence"/>
</dbReference>
<name>A0ABV5I3F2_9RHOB</name>
<dbReference type="SMART" id="SM00710">
    <property type="entry name" value="PbH1"/>
    <property type="match status" value="10"/>
</dbReference>
<keyword evidence="1" id="KW-0732">Signal</keyword>
<protein>
    <submittedName>
        <fullName evidence="3">Nitrous oxide reductase family maturation protein NosD</fullName>
    </submittedName>
</protein>
<sequence length="426" mass="46016">MLRLLLPLLIWLVWVAWSSMAPAAERQVVAGGTALAEAIENAGAGDTLRLGSGRHAGGIKISKPLTIECADGARIDAGGQGTVLTVTGPDVTVTGCTITGSGSDHEGIDSGIRLLKGADRARVTGNRLTGNLYGVDIHGARDARVAGNVIEGRQDHRMNDRGNGVYVWNAPGSDVVGNDIRWGRDGIFVNTSHSNRFVGNRFRDLRFAVHYMYANRSEVRGNLSIGNHLGYAVMYSRGVRIIDNVSVNDAEHGVMLNYTNSSEVRGNLVRGGGTKCLFIYNAHKNEIKGNRFERCETGVHFTAGSERNEITGNAFVGNRTQVKYVGSKWVDWSAEGVGNYWSDFAGYDLDGNGIADTPYRPNDSMDHILWTQPAAKLLMGAPAVQLVKWAQSAFPALLPGGVVDRAPLMQPVEMSIPDWEARHDGS</sequence>
<evidence type="ECO:0000259" key="2">
    <source>
        <dbReference type="SMART" id="SM00722"/>
    </source>
</evidence>
<reference evidence="3 4" key="1">
    <citation type="submission" date="2024-09" db="EMBL/GenBank/DDBJ databases">
        <authorList>
            <person name="Sun Q."/>
            <person name="Mori K."/>
        </authorList>
    </citation>
    <scope>NUCLEOTIDE SEQUENCE [LARGE SCALE GENOMIC DNA]</scope>
    <source>
        <strain evidence="3 4">CECT 9424</strain>
    </source>
</reference>
<dbReference type="InterPro" id="IPR007742">
    <property type="entry name" value="NosD_dom"/>
</dbReference>
<comment type="caution">
    <text evidence="3">The sequence shown here is derived from an EMBL/GenBank/DDBJ whole genome shotgun (WGS) entry which is preliminary data.</text>
</comment>
<gene>
    <name evidence="3" type="ORF">ACFFU4_15800</name>
</gene>
<evidence type="ECO:0000313" key="3">
    <source>
        <dbReference type="EMBL" id="MFB9151215.1"/>
    </source>
</evidence>
<feature type="domain" description="Carbohydrate-binding/sugar hydrolysis" evidence="2">
    <location>
        <begin position="196"/>
        <end position="357"/>
    </location>
</feature>
<dbReference type="Pfam" id="PF05048">
    <property type="entry name" value="NosD"/>
    <property type="match status" value="1"/>
</dbReference>
<dbReference type="RefSeq" id="WP_377070793.1">
    <property type="nucleotide sequence ID" value="NZ_JBHMEC010000026.1"/>
</dbReference>
<dbReference type="InterPro" id="IPR012334">
    <property type="entry name" value="Pectin_lyas_fold"/>
</dbReference>
<proteinExistence type="predicted"/>
<feature type="domain" description="Carbohydrate-binding/sugar hydrolysis" evidence="2">
    <location>
        <begin position="42"/>
        <end position="190"/>
    </location>
</feature>
<feature type="chain" id="PRO_5046476239" evidence="1">
    <location>
        <begin position="24"/>
        <end position="426"/>
    </location>
</feature>
<accession>A0ABV5I3F2</accession>
<keyword evidence="4" id="KW-1185">Reference proteome</keyword>
<dbReference type="SUPFAM" id="SSF51126">
    <property type="entry name" value="Pectin lyase-like"/>
    <property type="match status" value="1"/>
</dbReference>
<dbReference type="InterPro" id="IPR011050">
    <property type="entry name" value="Pectin_lyase_fold/virulence"/>
</dbReference>
<feature type="signal peptide" evidence="1">
    <location>
        <begin position="1"/>
        <end position="23"/>
    </location>
</feature>
<dbReference type="Gene3D" id="2.160.20.10">
    <property type="entry name" value="Single-stranded right-handed beta-helix, Pectin lyase-like"/>
    <property type="match status" value="2"/>
</dbReference>
<dbReference type="EMBL" id="JBHMEC010000026">
    <property type="protein sequence ID" value="MFB9151215.1"/>
    <property type="molecule type" value="Genomic_DNA"/>
</dbReference>
<dbReference type="SMART" id="SM00722">
    <property type="entry name" value="CASH"/>
    <property type="match status" value="2"/>
</dbReference>
<dbReference type="InterPro" id="IPR006626">
    <property type="entry name" value="PbH1"/>
</dbReference>
<organism evidence="3 4">
    <name type="scientific">Roseovarius ramblicola</name>
    <dbReference type="NCBI Taxonomy" id="2022336"/>
    <lineage>
        <taxon>Bacteria</taxon>
        <taxon>Pseudomonadati</taxon>
        <taxon>Pseudomonadota</taxon>
        <taxon>Alphaproteobacteria</taxon>
        <taxon>Rhodobacterales</taxon>
        <taxon>Roseobacteraceae</taxon>
        <taxon>Roseovarius</taxon>
    </lineage>
</organism>
<dbReference type="InterPro" id="IPR026464">
    <property type="entry name" value="NosD_copper_fam"/>
</dbReference>
<evidence type="ECO:0000256" key="1">
    <source>
        <dbReference type="SAM" id="SignalP"/>
    </source>
</evidence>